<evidence type="ECO:0000313" key="1">
    <source>
        <dbReference type="EMBL" id="SCZ91761.1"/>
    </source>
</evidence>
<sequence>MQSFKDQTPSGPSGRREVSCWTTARRETYPQGQVLMSEAIRSDEIQVANDGRHAWAMLWMADES</sequence>
<dbReference type="AlphaFoldDB" id="A0A2X0KZE2"/>
<dbReference type="Proteomes" id="UP000249723">
    <property type="component" value="Unassembled WGS sequence"/>
</dbReference>
<protein>
    <submittedName>
        <fullName evidence="1">BZ3500_MvSof-1268-A1-R1_Chr5-1g07656 protein</fullName>
    </submittedName>
</protein>
<proteinExistence type="predicted"/>
<name>A0A2X0KZE2_9BASI</name>
<gene>
    <name evidence="1" type="ORF">BZ3500_MVSOF-1268-A1-R1_CHR5-1G07656</name>
</gene>
<evidence type="ECO:0000313" key="2">
    <source>
        <dbReference type="Proteomes" id="UP000249723"/>
    </source>
</evidence>
<keyword evidence="2" id="KW-1185">Reference proteome</keyword>
<accession>A0A2X0KZE2</accession>
<reference evidence="2" key="1">
    <citation type="submission" date="2016-10" db="EMBL/GenBank/DDBJ databases">
        <authorList>
            <person name="Jeantristanb JTB J.-T."/>
            <person name="Ricardo R."/>
        </authorList>
    </citation>
    <scope>NUCLEOTIDE SEQUENCE [LARGE SCALE GENOMIC DNA]</scope>
</reference>
<organism evidence="1 2">
    <name type="scientific">Microbotryum saponariae</name>
    <dbReference type="NCBI Taxonomy" id="289078"/>
    <lineage>
        <taxon>Eukaryota</taxon>
        <taxon>Fungi</taxon>
        <taxon>Dikarya</taxon>
        <taxon>Basidiomycota</taxon>
        <taxon>Pucciniomycotina</taxon>
        <taxon>Microbotryomycetes</taxon>
        <taxon>Microbotryales</taxon>
        <taxon>Microbotryaceae</taxon>
        <taxon>Microbotryum</taxon>
    </lineage>
</organism>
<dbReference type="EMBL" id="FMWP01000016">
    <property type="protein sequence ID" value="SCZ91761.1"/>
    <property type="molecule type" value="Genomic_DNA"/>
</dbReference>